<keyword evidence="2" id="KW-1185">Reference proteome</keyword>
<dbReference type="AlphaFoldDB" id="A0AAN4ZST7"/>
<organism evidence="1 2">
    <name type="scientific">Pristionchus mayeri</name>
    <dbReference type="NCBI Taxonomy" id="1317129"/>
    <lineage>
        <taxon>Eukaryota</taxon>
        <taxon>Metazoa</taxon>
        <taxon>Ecdysozoa</taxon>
        <taxon>Nematoda</taxon>
        <taxon>Chromadorea</taxon>
        <taxon>Rhabditida</taxon>
        <taxon>Rhabditina</taxon>
        <taxon>Diplogasteromorpha</taxon>
        <taxon>Diplogasteroidea</taxon>
        <taxon>Neodiplogasteridae</taxon>
        <taxon>Pristionchus</taxon>
    </lineage>
</organism>
<accession>A0AAN4ZST7</accession>
<sequence>IILLFSVSITHGRYFLQTMIRGLTRSLQYRIGFSERFVRNHWSIPSSPETPGPSGVKATEKREEPHDSYFAESFKKLLPSQQFRDGLSKSEKRRLELLIKQTEMYCSMSWNVPKTIADKEWN</sequence>
<evidence type="ECO:0000313" key="2">
    <source>
        <dbReference type="Proteomes" id="UP001328107"/>
    </source>
</evidence>
<proteinExistence type="predicted"/>
<evidence type="ECO:0000313" key="1">
    <source>
        <dbReference type="EMBL" id="GMR44203.1"/>
    </source>
</evidence>
<feature type="non-terminal residue" evidence="1">
    <location>
        <position position="1"/>
    </location>
</feature>
<name>A0AAN4ZST7_9BILA</name>
<reference evidence="2" key="1">
    <citation type="submission" date="2022-10" db="EMBL/GenBank/DDBJ databases">
        <title>Genome assembly of Pristionchus species.</title>
        <authorList>
            <person name="Yoshida K."/>
            <person name="Sommer R.J."/>
        </authorList>
    </citation>
    <scope>NUCLEOTIDE SEQUENCE [LARGE SCALE GENOMIC DNA]</scope>
    <source>
        <strain evidence="2">RS5460</strain>
    </source>
</reference>
<dbReference type="Proteomes" id="UP001328107">
    <property type="component" value="Unassembled WGS sequence"/>
</dbReference>
<feature type="non-terminal residue" evidence="1">
    <location>
        <position position="122"/>
    </location>
</feature>
<dbReference type="EMBL" id="BTRK01000003">
    <property type="protein sequence ID" value="GMR44203.1"/>
    <property type="molecule type" value="Genomic_DNA"/>
</dbReference>
<protein>
    <submittedName>
        <fullName evidence="1">Uncharacterized protein</fullName>
    </submittedName>
</protein>
<gene>
    <name evidence="1" type="ORF">PMAYCL1PPCAC_14398</name>
</gene>
<comment type="caution">
    <text evidence="1">The sequence shown here is derived from an EMBL/GenBank/DDBJ whole genome shotgun (WGS) entry which is preliminary data.</text>
</comment>